<feature type="region of interest" description="Disordered" evidence="1">
    <location>
        <begin position="500"/>
        <end position="557"/>
    </location>
</feature>
<protein>
    <submittedName>
        <fullName evidence="3">DUF222 domain-containing protein</fullName>
    </submittedName>
</protein>
<evidence type="ECO:0000313" key="3">
    <source>
        <dbReference type="EMBL" id="TQR84866.1"/>
    </source>
</evidence>
<evidence type="ECO:0000256" key="1">
    <source>
        <dbReference type="SAM" id="MobiDB-lite"/>
    </source>
</evidence>
<gene>
    <name evidence="3" type="ORF">D8S82_19835</name>
</gene>
<dbReference type="InterPro" id="IPR003870">
    <property type="entry name" value="DUF222"/>
</dbReference>
<feature type="domain" description="HNH nuclease" evidence="2">
    <location>
        <begin position="416"/>
        <end position="467"/>
    </location>
</feature>
<organism evidence="3 4">
    <name type="scientific">Mycolicibacterium hodleri</name>
    <dbReference type="NCBI Taxonomy" id="49897"/>
    <lineage>
        <taxon>Bacteria</taxon>
        <taxon>Bacillati</taxon>
        <taxon>Actinomycetota</taxon>
        <taxon>Actinomycetes</taxon>
        <taxon>Mycobacteriales</taxon>
        <taxon>Mycobacteriaceae</taxon>
        <taxon>Mycolicibacterium</taxon>
    </lineage>
</organism>
<evidence type="ECO:0000313" key="4">
    <source>
        <dbReference type="Proteomes" id="UP000315759"/>
    </source>
</evidence>
<reference evidence="3 4" key="1">
    <citation type="submission" date="2018-10" db="EMBL/GenBank/DDBJ databases">
        <title>Draft genome of Mycobacterium hodleri strain B.</title>
        <authorList>
            <person name="Amande T.J."/>
            <person name="Mcgenity T.J."/>
        </authorList>
    </citation>
    <scope>NUCLEOTIDE SEQUENCE [LARGE SCALE GENOMIC DNA]</scope>
    <source>
        <strain evidence="3 4">B</strain>
    </source>
</reference>
<feature type="compositionally biased region" description="Basic and acidic residues" evidence="1">
    <location>
        <begin position="324"/>
        <end position="340"/>
    </location>
</feature>
<feature type="region of interest" description="Disordered" evidence="1">
    <location>
        <begin position="269"/>
        <end position="348"/>
    </location>
</feature>
<sequence>MFELLATIAAGTSGAGGVEAWLRVESAACARKVAAMAGLLQAAYAADGSADRDQWCLDNWDAVAAHIGAAQRITLHAASNQLLIAVALHERFPLVATVFAEGLITYQLARTVVQRGALVVDPSALHELDRLLAEALSNREPMSMSTLEKTVDAFVAQVDPQAVHRTETRARGRSVDVGDEDGSGMATVYATLFAHDAKAFDARVDALARTVCPADPRTLDQRRADAIGALSHGSDRLACLCESPDCPAGENPPSTGVVVYVIAHQDTVDERPAPPSPAPAPDLPDVPDPADDVSPGENAEPSGTCEGSESDSDERSSNVVTQSESRDRTANKPADERAALDGEPPAMFAGPLRELTLTEALTPAPGRLANLRPAALMGGQFLPGVVACRAAVGATITRIVHPGQAPPEPRYRPSKKLADFVRCRDMTCRFPGCRAPATNCDVDHTIPWPYGPTAASNLKCLCRRHHLLKTFWGGESGWRDEQLVDGTIVWTAPDGRTHITTPGSRRLFPELSEPTKTVQTSRVPLSHNGGLTMPRRKTTRAQGRASRIQREREREYP</sequence>
<proteinExistence type="predicted"/>
<dbReference type="Proteomes" id="UP000315759">
    <property type="component" value="Unassembled WGS sequence"/>
</dbReference>
<feature type="compositionally biased region" description="Polar residues" evidence="1">
    <location>
        <begin position="514"/>
        <end position="523"/>
    </location>
</feature>
<dbReference type="SMART" id="SM00507">
    <property type="entry name" value="HNHc"/>
    <property type="match status" value="1"/>
</dbReference>
<feature type="compositionally biased region" description="Basic and acidic residues" evidence="1">
    <location>
        <begin position="548"/>
        <end position="557"/>
    </location>
</feature>
<dbReference type="RefSeq" id="WP_142553743.1">
    <property type="nucleotide sequence ID" value="NZ_VIFX01000026.1"/>
</dbReference>
<name>A0A544VY02_9MYCO</name>
<dbReference type="EMBL" id="VIFX01000026">
    <property type="protein sequence ID" value="TQR84866.1"/>
    <property type="molecule type" value="Genomic_DNA"/>
</dbReference>
<feature type="compositionally biased region" description="Pro residues" evidence="1">
    <location>
        <begin position="273"/>
        <end position="287"/>
    </location>
</feature>
<dbReference type="CDD" id="cd00085">
    <property type="entry name" value="HNHc"/>
    <property type="match status" value="1"/>
</dbReference>
<comment type="caution">
    <text evidence="3">The sequence shown here is derived from an EMBL/GenBank/DDBJ whole genome shotgun (WGS) entry which is preliminary data.</text>
</comment>
<dbReference type="Pfam" id="PF02720">
    <property type="entry name" value="DUF222"/>
    <property type="match status" value="1"/>
</dbReference>
<evidence type="ECO:0000259" key="2">
    <source>
        <dbReference type="SMART" id="SM00507"/>
    </source>
</evidence>
<accession>A0A544VY02</accession>
<dbReference type="InterPro" id="IPR003615">
    <property type="entry name" value="HNH_nuc"/>
</dbReference>
<dbReference type="AlphaFoldDB" id="A0A544VY02"/>
<keyword evidence="4" id="KW-1185">Reference proteome</keyword>